<dbReference type="Gene3D" id="1.20.58.100">
    <property type="entry name" value="Fumarate reductase/succinate dehydrogenase flavoprotein-like, C-terminal domain"/>
    <property type="match status" value="1"/>
</dbReference>
<keyword evidence="6 12" id="KW-0285">Flavoprotein</keyword>
<keyword evidence="16" id="KW-1185">Reference proteome</keyword>
<evidence type="ECO:0000256" key="2">
    <source>
        <dbReference type="ARBA" id="ARBA00004950"/>
    </source>
</evidence>
<evidence type="ECO:0000256" key="1">
    <source>
        <dbReference type="ARBA" id="ARBA00001974"/>
    </source>
</evidence>
<dbReference type="PRINTS" id="PR00411">
    <property type="entry name" value="PNDRDTASEI"/>
</dbReference>
<dbReference type="SUPFAM" id="SSF56425">
    <property type="entry name" value="Succinate dehydrogenase/fumarate reductase flavoprotein, catalytic domain"/>
    <property type="match status" value="1"/>
</dbReference>
<dbReference type="PANTHER" id="PTHR42716">
    <property type="entry name" value="L-ASPARTATE OXIDASE"/>
    <property type="match status" value="1"/>
</dbReference>
<keyword evidence="8 12" id="KW-0274">FAD</keyword>
<dbReference type="Pfam" id="PF00890">
    <property type="entry name" value="FAD_binding_2"/>
    <property type="match status" value="1"/>
</dbReference>
<evidence type="ECO:0000256" key="8">
    <source>
        <dbReference type="ARBA" id="ARBA00022827"/>
    </source>
</evidence>
<evidence type="ECO:0000259" key="13">
    <source>
        <dbReference type="Pfam" id="PF00890"/>
    </source>
</evidence>
<evidence type="ECO:0000256" key="10">
    <source>
        <dbReference type="ARBA" id="ARBA00048305"/>
    </source>
</evidence>
<sequence length="533" mass="59321">MTEQKEYPCDVLIIGSGAAGLSLALQLAAHAKVLVLSKGALREGSTLYAQGGIAAVFDENDSIASHVNDTLVAGAGLCNKEAVQFTAEHAKEAMQWLIQQGVPFDQYQDQDGKVKYHLTREGGHSHRRILHAADATGKAVQITLVEQVKQHPNIRLLEHYHAIDLITNADKSRCLGAYIWSQQVRKVEVVRARFVALATGGASKVYLYTSNPDVASGDGIAMAWRAGCRVANMEFNQFHPTSLYHPDAPNFLITEAMRGEGAYLKRPDGSRFMPDFDERAELAPRDVVARAIDYEMKRLGANCVYLDISHQPADFILEHFPTIYAKCLSVGLDITKEPIPVVPAAHYTCGGVMVNLNSQTDIANLYAIGEVAYTGLHGANRMASNSLLECVVFAQAAARHILSQLASTTLPERLPQWDESRVSDSDEEVVITHNWHELRLFMWDYVGIVRTDKRLERALHRVELLKQEIQDYYSHFKVSNNLLELRNLVVVAELIIRSALERKESRGLHYNLDYPRTLSDDEATPTILSPNQP</sequence>
<dbReference type="PRINTS" id="PR00368">
    <property type="entry name" value="FADPNR"/>
</dbReference>
<protein>
    <recommendedName>
        <fullName evidence="5 11">L-aspartate oxidase</fullName>
        <ecNumber evidence="4 11">1.4.3.16</ecNumber>
    </recommendedName>
</protein>
<dbReference type="InterPro" id="IPR037099">
    <property type="entry name" value="Fum_R/Succ_DH_flav-like_C_sf"/>
</dbReference>
<evidence type="ECO:0000256" key="3">
    <source>
        <dbReference type="ARBA" id="ARBA00008562"/>
    </source>
</evidence>
<evidence type="ECO:0000313" key="15">
    <source>
        <dbReference type="EMBL" id="MEE2000930.1"/>
    </source>
</evidence>
<dbReference type="InterPro" id="IPR003953">
    <property type="entry name" value="FAD-dep_OxRdtase_2_FAD-bd"/>
</dbReference>
<dbReference type="RefSeq" id="WP_330128056.1">
    <property type="nucleotide sequence ID" value="NZ_JAUHLI010000004.1"/>
</dbReference>
<evidence type="ECO:0000256" key="7">
    <source>
        <dbReference type="ARBA" id="ARBA00022642"/>
    </source>
</evidence>
<evidence type="ECO:0000313" key="16">
    <source>
        <dbReference type="Proteomes" id="UP001336314"/>
    </source>
</evidence>
<comment type="pathway">
    <text evidence="2 12">Cofactor biosynthesis; NAD(+) biosynthesis; iminoaspartate from L-aspartate (oxidase route): step 1/1.</text>
</comment>
<dbReference type="InterPro" id="IPR015939">
    <property type="entry name" value="Fum_Rdtase/Succ_DH_flav-like_C"/>
</dbReference>
<comment type="catalytic activity">
    <reaction evidence="10">
        <text>L-aspartate + O2 = iminosuccinate + H2O2</text>
        <dbReference type="Rhea" id="RHEA:25876"/>
        <dbReference type="ChEBI" id="CHEBI:15379"/>
        <dbReference type="ChEBI" id="CHEBI:16240"/>
        <dbReference type="ChEBI" id="CHEBI:29991"/>
        <dbReference type="ChEBI" id="CHEBI:77875"/>
        <dbReference type="EC" id="1.4.3.16"/>
    </reaction>
    <physiologicalReaction direction="left-to-right" evidence="10">
        <dbReference type="Rhea" id="RHEA:25877"/>
    </physiologicalReaction>
</comment>
<dbReference type="GO" id="GO:0008734">
    <property type="term" value="F:L-aspartate oxidase activity"/>
    <property type="evidence" value="ECO:0007669"/>
    <property type="project" value="UniProtKB-EC"/>
</dbReference>
<evidence type="ECO:0000256" key="6">
    <source>
        <dbReference type="ARBA" id="ARBA00022630"/>
    </source>
</evidence>
<dbReference type="EMBL" id="JAUHLI010000004">
    <property type="protein sequence ID" value="MEE2000930.1"/>
    <property type="molecule type" value="Genomic_DNA"/>
</dbReference>
<dbReference type="SUPFAM" id="SSF46977">
    <property type="entry name" value="Succinate dehydrogenase/fumarate reductase flavoprotein C-terminal domain"/>
    <property type="match status" value="1"/>
</dbReference>
<accession>A0ABU7J3S1</accession>
<dbReference type="InterPro" id="IPR027477">
    <property type="entry name" value="Succ_DH/fumarate_Rdtase_cat_sf"/>
</dbReference>
<dbReference type="NCBIfam" id="TIGR00551">
    <property type="entry name" value="nadB"/>
    <property type="match status" value="1"/>
</dbReference>
<dbReference type="Pfam" id="PF02910">
    <property type="entry name" value="Succ_DH_flav_C"/>
    <property type="match status" value="1"/>
</dbReference>
<comment type="caution">
    <text evidence="15">The sequence shown here is derived from an EMBL/GenBank/DDBJ whole genome shotgun (WGS) entry which is preliminary data.</text>
</comment>
<dbReference type="InterPro" id="IPR036188">
    <property type="entry name" value="FAD/NAD-bd_sf"/>
</dbReference>
<dbReference type="PANTHER" id="PTHR42716:SF2">
    <property type="entry name" value="L-ASPARTATE OXIDASE, CHLOROPLASTIC"/>
    <property type="match status" value="1"/>
</dbReference>
<dbReference type="Gene3D" id="3.50.50.60">
    <property type="entry name" value="FAD/NAD(P)-binding domain"/>
    <property type="match status" value="1"/>
</dbReference>
<dbReference type="NCBIfam" id="NF006567">
    <property type="entry name" value="PRK09077.1"/>
    <property type="match status" value="1"/>
</dbReference>
<comment type="function">
    <text evidence="12">Catalyzes the oxidation of L-aspartate to iminoaspartate.</text>
</comment>
<feature type="domain" description="Fumarate reductase/succinate dehydrogenase flavoprotein-like C-terminal" evidence="14">
    <location>
        <begin position="436"/>
        <end position="522"/>
    </location>
</feature>
<evidence type="ECO:0000256" key="4">
    <source>
        <dbReference type="ARBA" id="ARBA00012173"/>
    </source>
</evidence>
<proteinExistence type="inferred from homology"/>
<comment type="cofactor">
    <cofactor evidence="1 12">
        <name>FAD</name>
        <dbReference type="ChEBI" id="CHEBI:57692"/>
    </cofactor>
</comment>
<evidence type="ECO:0000256" key="5">
    <source>
        <dbReference type="ARBA" id="ARBA00021901"/>
    </source>
</evidence>
<dbReference type="PIRSF" id="PIRSF000171">
    <property type="entry name" value="SDHA_APRA_LASPO"/>
    <property type="match status" value="1"/>
</dbReference>
<name>A0ABU7J3S1_9GAMM</name>
<evidence type="ECO:0000256" key="11">
    <source>
        <dbReference type="NCBIfam" id="TIGR00551"/>
    </source>
</evidence>
<dbReference type="EC" id="1.4.3.16" evidence="4 11"/>
<evidence type="ECO:0000256" key="12">
    <source>
        <dbReference type="RuleBase" id="RU362049"/>
    </source>
</evidence>
<comment type="subcellular location">
    <subcellularLocation>
        <location evidence="12">Cytoplasm</location>
    </subcellularLocation>
</comment>
<reference evidence="15 16" key="1">
    <citation type="submission" date="2023-07" db="EMBL/GenBank/DDBJ databases">
        <title>Alkalimonas sp., MEB108 novel, alkaliphilic bacterium isolated from Lonar Lake, India.</title>
        <authorList>
            <person name="Joshi A."/>
            <person name="Thite S."/>
        </authorList>
    </citation>
    <scope>NUCLEOTIDE SEQUENCE [LARGE SCALE GENOMIC DNA]</scope>
    <source>
        <strain evidence="15 16">MEB108</strain>
    </source>
</reference>
<evidence type="ECO:0000256" key="9">
    <source>
        <dbReference type="ARBA" id="ARBA00023002"/>
    </source>
</evidence>
<keyword evidence="9 12" id="KW-0560">Oxidoreductase</keyword>
<gene>
    <name evidence="15" type="primary">nadB</name>
    <name evidence="15" type="ORF">QWY20_05650</name>
</gene>
<keyword evidence="7 12" id="KW-0662">Pyridine nucleotide biosynthesis</keyword>
<feature type="domain" description="FAD-dependent oxidoreductase 2 FAD-binding" evidence="13">
    <location>
        <begin position="10"/>
        <end position="387"/>
    </location>
</feature>
<dbReference type="Proteomes" id="UP001336314">
    <property type="component" value="Unassembled WGS sequence"/>
</dbReference>
<dbReference type="InterPro" id="IPR005288">
    <property type="entry name" value="NadB"/>
</dbReference>
<evidence type="ECO:0000259" key="14">
    <source>
        <dbReference type="Pfam" id="PF02910"/>
    </source>
</evidence>
<dbReference type="Gene3D" id="3.90.700.10">
    <property type="entry name" value="Succinate dehydrogenase/fumarate reductase flavoprotein, catalytic domain"/>
    <property type="match status" value="1"/>
</dbReference>
<comment type="similarity">
    <text evidence="3 12">Belongs to the FAD-dependent oxidoreductase 2 family. NadB subfamily.</text>
</comment>
<dbReference type="SUPFAM" id="SSF51905">
    <property type="entry name" value="FAD/NAD(P)-binding domain"/>
    <property type="match status" value="1"/>
</dbReference>
<organism evidence="15 16">
    <name type="scientific">Alkalimonas cellulosilytica</name>
    <dbReference type="NCBI Taxonomy" id="3058395"/>
    <lineage>
        <taxon>Bacteria</taxon>
        <taxon>Pseudomonadati</taxon>
        <taxon>Pseudomonadota</taxon>
        <taxon>Gammaproteobacteria</taxon>
        <taxon>Alkalimonas</taxon>
    </lineage>
</organism>